<name>A0ABR2K8N6_9EUKA</name>
<protein>
    <recommendedName>
        <fullName evidence="5">BZIP domain-containing protein</fullName>
    </recommendedName>
</protein>
<evidence type="ECO:0000256" key="1">
    <source>
        <dbReference type="SAM" id="Coils"/>
    </source>
</evidence>
<feature type="compositionally biased region" description="Polar residues" evidence="2">
    <location>
        <begin position="156"/>
        <end position="169"/>
    </location>
</feature>
<dbReference type="EMBL" id="JAPFFF010000006">
    <property type="protein sequence ID" value="KAK8887218.1"/>
    <property type="molecule type" value="Genomic_DNA"/>
</dbReference>
<evidence type="ECO:0008006" key="5">
    <source>
        <dbReference type="Google" id="ProtNLM"/>
    </source>
</evidence>
<sequence>MTRFPPMYLNNDENNIVSSIIEEEASELKDATFSTQSNISMNDEFGSKSFQNSEYKSHSGLFPPKTQNQGINNDLYSNHFTVQNFQSEKNQIGHQSNFDLANISDVESGSYNERNQNENYKKYDIDTLKSEVDSLMSHVRGTSNIKRSSPHIPKIESTSNNQNQNVNKSPQLSLANKNSYISNQSENNFSRNNSSTQSPFMFQTAQNQEQNLNQKIQAQYENYDMNSSVTSVFSNKWQNYDNNKSGSFLNNNKSSSYLSPHVEFPDFQNSHFQPRSPFSKYSGKKNYDSNIENEDAPFVLPQAEFPDAPKVLQYRFSRKPDSSKQDLADLDRLRKENFNLKAEMLKLEKRLQLEEEEHKKLVNSLEKSERIRAEYRAKIEKQNK</sequence>
<organism evidence="3 4">
    <name type="scientific">Tritrichomonas musculus</name>
    <dbReference type="NCBI Taxonomy" id="1915356"/>
    <lineage>
        <taxon>Eukaryota</taxon>
        <taxon>Metamonada</taxon>
        <taxon>Parabasalia</taxon>
        <taxon>Tritrichomonadida</taxon>
        <taxon>Tritrichomonadidae</taxon>
        <taxon>Tritrichomonas</taxon>
    </lineage>
</organism>
<feature type="coiled-coil region" evidence="1">
    <location>
        <begin position="330"/>
        <end position="371"/>
    </location>
</feature>
<reference evidence="3 4" key="1">
    <citation type="submission" date="2024-04" db="EMBL/GenBank/DDBJ databases">
        <title>Tritrichomonas musculus Genome.</title>
        <authorList>
            <person name="Alves-Ferreira E."/>
            <person name="Grigg M."/>
            <person name="Lorenzi H."/>
            <person name="Galac M."/>
        </authorList>
    </citation>
    <scope>NUCLEOTIDE SEQUENCE [LARGE SCALE GENOMIC DNA]</scope>
    <source>
        <strain evidence="3 4">EAF2021</strain>
    </source>
</reference>
<proteinExistence type="predicted"/>
<comment type="caution">
    <text evidence="3">The sequence shown here is derived from an EMBL/GenBank/DDBJ whole genome shotgun (WGS) entry which is preliminary data.</text>
</comment>
<dbReference type="Proteomes" id="UP001470230">
    <property type="component" value="Unassembled WGS sequence"/>
</dbReference>
<evidence type="ECO:0000256" key="2">
    <source>
        <dbReference type="SAM" id="MobiDB-lite"/>
    </source>
</evidence>
<evidence type="ECO:0000313" key="3">
    <source>
        <dbReference type="EMBL" id="KAK8887218.1"/>
    </source>
</evidence>
<feature type="region of interest" description="Disordered" evidence="2">
    <location>
        <begin position="138"/>
        <end position="169"/>
    </location>
</feature>
<keyword evidence="1" id="KW-0175">Coiled coil</keyword>
<keyword evidence="4" id="KW-1185">Reference proteome</keyword>
<gene>
    <name evidence="3" type="ORF">M9Y10_038256</name>
</gene>
<evidence type="ECO:0000313" key="4">
    <source>
        <dbReference type="Proteomes" id="UP001470230"/>
    </source>
</evidence>
<accession>A0ABR2K8N6</accession>